<comment type="caution">
    <text evidence="1">The sequence shown here is derived from an EMBL/GenBank/DDBJ whole genome shotgun (WGS) entry which is preliminary data.</text>
</comment>
<dbReference type="AlphaFoldDB" id="A0A437KHC1"/>
<dbReference type="RefSeq" id="WP_127736394.1">
    <property type="nucleotide sequence ID" value="NZ_CAJCKN010000235.1"/>
</dbReference>
<protein>
    <submittedName>
        <fullName evidence="1">Uncharacterized protein</fullName>
    </submittedName>
</protein>
<organism evidence="1 2">
    <name type="scientific">Niallia taxi</name>
    <dbReference type="NCBI Taxonomy" id="2499688"/>
    <lineage>
        <taxon>Bacteria</taxon>
        <taxon>Bacillati</taxon>
        <taxon>Bacillota</taxon>
        <taxon>Bacilli</taxon>
        <taxon>Bacillales</taxon>
        <taxon>Bacillaceae</taxon>
        <taxon>Niallia</taxon>
    </lineage>
</organism>
<proteinExistence type="predicted"/>
<keyword evidence="2" id="KW-1185">Reference proteome</keyword>
<gene>
    <name evidence="1" type="ORF">EM808_04415</name>
</gene>
<dbReference type="Proteomes" id="UP000288024">
    <property type="component" value="Unassembled WGS sequence"/>
</dbReference>
<evidence type="ECO:0000313" key="2">
    <source>
        <dbReference type="Proteomes" id="UP000288024"/>
    </source>
</evidence>
<name>A0A437KHC1_9BACI</name>
<reference evidence="1 2" key="1">
    <citation type="submission" date="2019-01" db="EMBL/GenBank/DDBJ databases">
        <title>Bacillus sp. M5HDSG1-1, whole genome shotgun sequence.</title>
        <authorList>
            <person name="Tuo L."/>
        </authorList>
    </citation>
    <scope>NUCLEOTIDE SEQUENCE [LARGE SCALE GENOMIC DNA]</scope>
    <source>
        <strain evidence="1 2">M5HDSG1-1</strain>
    </source>
</reference>
<dbReference type="GeneID" id="87615868"/>
<accession>A0A437KHC1</accession>
<evidence type="ECO:0000313" key="1">
    <source>
        <dbReference type="EMBL" id="RVT67724.1"/>
    </source>
</evidence>
<sequence length="79" mass="9111">MNICPLCNGLEQLNKVCTDCGQQVEDKGRIMDYYDDYSAYMPIDQMKLENGYPDLEKHLCPHLVLCESCGMEDLVFIQE</sequence>
<dbReference type="EMBL" id="RZTZ01000001">
    <property type="protein sequence ID" value="RVT67724.1"/>
    <property type="molecule type" value="Genomic_DNA"/>
</dbReference>